<protein>
    <submittedName>
        <fullName evidence="1">Uncharacterized protein</fullName>
    </submittedName>
</protein>
<evidence type="ECO:0000313" key="1">
    <source>
        <dbReference type="EMBL" id="CAG6784016.1"/>
    </source>
</evidence>
<sequence>MHSDKMRVKHSPIPIGLTPGFFSSAINLHDMRAWIIFEGTCLLHNSFAKSAAASRRWRLALPYVRRKSDHCSELDPPGPAPPCSLRDTFSTFSFVIVTSCRM</sequence>
<dbReference type="EMBL" id="HBUF01635473">
    <property type="protein sequence ID" value="CAG6784017.1"/>
    <property type="molecule type" value="Transcribed_RNA"/>
</dbReference>
<organism evidence="1">
    <name type="scientific">Cacopsylla melanoneura</name>
    <dbReference type="NCBI Taxonomy" id="428564"/>
    <lineage>
        <taxon>Eukaryota</taxon>
        <taxon>Metazoa</taxon>
        <taxon>Ecdysozoa</taxon>
        <taxon>Arthropoda</taxon>
        <taxon>Hexapoda</taxon>
        <taxon>Insecta</taxon>
        <taxon>Pterygota</taxon>
        <taxon>Neoptera</taxon>
        <taxon>Paraneoptera</taxon>
        <taxon>Hemiptera</taxon>
        <taxon>Sternorrhyncha</taxon>
        <taxon>Psylloidea</taxon>
        <taxon>Psyllidae</taxon>
        <taxon>Psyllinae</taxon>
        <taxon>Cacopsylla</taxon>
    </lineage>
</organism>
<proteinExistence type="predicted"/>
<name>A0A8D9FB93_9HEMI</name>
<accession>A0A8D9FB93</accession>
<dbReference type="EMBL" id="HBUF01635472">
    <property type="protein sequence ID" value="CAG6784016.1"/>
    <property type="molecule type" value="Transcribed_RNA"/>
</dbReference>
<dbReference type="AlphaFoldDB" id="A0A8D9FB93"/>
<reference evidence="1" key="1">
    <citation type="submission" date="2021-05" db="EMBL/GenBank/DDBJ databases">
        <authorList>
            <person name="Alioto T."/>
            <person name="Alioto T."/>
            <person name="Gomez Garrido J."/>
        </authorList>
    </citation>
    <scope>NUCLEOTIDE SEQUENCE</scope>
</reference>